<name>A0A9W5B3W1_9HYPH</name>
<evidence type="ECO:0000256" key="1">
    <source>
        <dbReference type="ARBA" id="ARBA00022971"/>
    </source>
</evidence>
<dbReference type="Pfam" id="PF02534">
    <property type="entry name" value="T4SS-DNA_transf"/>
    <property type="match status" value="1"/>
</dbReference>
<feature type="transmembrane region" description="Helical" evidence="2">
    <location>
        <begin position="43"/>
        <end position="62"/>
    </location>
</feature>
<keyword evidence="2" id="KW-0472">Membrane</keyword>
<dbReference type="InterPro" id="IPR003688">
    <property type="entry name" value="TraG/VirD4"/>
</dbReference>
<accession>A0A9W5B3W1</accession>
<dbReference type="InterPro" id="IPR027417">
    <property type="entry name" value="P-loop_NTPase"/>
</dbReference>
<keyword evidence="1" id="KW-0184">Conjugation</keyword>
<organism evidence="3 4">
    <name type="scientific">Agrobacterium genomosp. 2 str. CFBP 5494</name>
    <dbReference type="NCBI Taxonomy" id="1183436"/>
    <lineage>
        <taxon>Bacteria</taxon>
        <taxon>Pseudomonadati</taxon>
        <taxon>Pseudomonadota</taxon>
        <taxon>Alphaproteobacteria</taxon>
        <taxon>Hyphomicrobiales</taxon>
        <taxon>Rhizobiaceae</taxon>
        <taxon>Rhizobium/Agrobacterium group</taxon>
        <taxon>Agrobacterium</taxon>
        <taxon>Agrobacterium tumefaciens complex</taxon>
    </lineage>
</organism>
<keyword evidence="4" id="KW-1185">Reference proteome</keyword>
<dbReference type="AlphaFoldDB" id="A0A9W5B3W1"/>
<dbReference type="SUPFAM" id="SSF52540">
    <property type="entry name" value="P-loop containing nucleoside triphosphate hydrolases"/>
    <property type="match status" value="1"/>
</dbReference>
<dbReference type="Proteomes" id="UP000191933">
    <property type="component" value="Unassembled WGS sequence"/>
</dbReference>
<keyword evidence="2" id="KW-0812">Transmembrane</keyword>
<dbReference type="GO" id="GO:0016020">
    <property type="term" value="C:membrane"/>
    <property type="evidence" value="ECO:0007669"/>
    <property type="project" value="InterPro"/>
</dbReference>
<comment type="caution">
    <text evidence="3">The sequence shown here is derived from an EMBL/GenBank/DDBJ whole genome shotgun (WGS) entry which is preliminary data.</text>
</comment>
<dbReference type="EMBL" id="FBVY01000031">
    <property type="protein sequence ID" value="CUW96892.1"/>
    <property type="molecule type" value="Genomic_DNA"/>
</dbReference>
<evidence type="ECO:0000313" key="4">
    <source>
        <dbReference type="Proteomes" id="UP000191933"/>
    </source>
</evidence>
<proteinExistence type="predicted"/>
<reference evidence="3 4" key="1">
    <citation type="submission" date="2016-01" db="EMBL/GenBank/DDBJ databases">
        <authorList>
            <person name="Regsiter A."/>
            <person name="william w."/>
        </authorList>
    </citation>
    <scope>NUCLEOTIDE SEQUENCE [LARGE SCALE GENOMIC DNA]</scope>
    <source>
        <strain evidence="3 4">CFBP 5494</strain>
    </source>
</reference>
<gene>
    <name evidence="3" type="ORF">AGR2A_Lc20036</name>
</gene>
<dbReference type="Gene3D" id="3.40.50.300">
    <property type="entry name" value="P-loop containing nucleotide triphosphate hydrolases"/>
    <property type="match status" value="1"/>
</dbReference>
<sequence>MNRLRLSWDAFKNMMRAVARDPLWAFLALITMPFRIWKRLLGFMFILFNVTFVIGMGGGHFLEQMGFGYVVNGHDSARLISDLLGQETVLFQTMAGAIDSDKTGISYSQQHTGRLLLTPDEVRNLPAKGQLLFLAGQRPIFAEKLAYFSDPEFTGMFDPV</sequence>
<evidence type="ECO:0000256" key="2">
    <source>
        <dbReference type="SAM" id="Phobius"/>
    </source>
</evidence>
<protein>
    <submittedName>
        <fullName evidence="3">Uncharacterized protein</fullName>
    </submittedName>
</protein>
<evidence type="ECO:0000313" key="3">
    <source>
        <dbReference type="EMBL" id="CUW96892.1"/>
    </source>
</evidence>
<keyword evidence="2" id="KW-1133">Transmembrane helix</keyword>